<feature type="domain" description="Glycoside hydrolase family 2" evidence="7">
    <location>
        <begin position="685"/>
        <end position="783"/>
    </location>
</feature>
<comment type="caution">
    <text evidence="8">The sequence shown here is derived from an EMBL/GenBank/DDBJ whole genome shotgun (WGS) entry which is preliminary data.</text>
</comment>
<dbReference type="InterPro" id="IPR051913">
    <property type="entry name" value="GH2_Domain-Containing"/>
</dbReference>
<dbReference type="Pfam" id="PF00703">
    <property type="entry name" value="Glyco_hydro_2"/>
    <property type="match status" value="1"/>
</dbReference>
<dbReference type="InterPro" id="IPR008979">
    <property type="entry name" value="Galactose-bd-like_sf"/>
</dbReference>
<dbReference type="Pfam" id="PF16355">
    <property type="entry name" value="DUF4982"/>
    <property type="match status" value="1"/>
</dbReference>
<dbReference type="InterPro" id="IPR006101">
    <property type="entry name" value="Glyco_hydro_2"/>
</dbReference>
<evidence type="ECO:0000256" key="1">
    <source>
        <dbReference type="ARBA" id="ARBA00007401"/>
    </source>
</evidence>
<dbReference type="SUPFAM" id="SSF49303">
    <property type="entry name" value="beta-Galactosidase/glucuronidase domain"/>
    <property type="match status" value="1"/>
</dbReference>
<evidence type="ECO:0000313" key="8">
    <source>
        <dbReference type="EMBL" id="MDO7880698.1"/>
    </source>
</evidence>
<dbReference type="PRINTS" id="PR00132">
    <property type="entry name" value="GLHYDRLASE2"/>
</dbReference>
<dbReference type="InterPro" id="IPR040605">
    <property type="entry name" value="Glyco_hydro2_dom5"/>
</dbReference>
<name>A0ABT9BI44_9MICO</name>
<comment type="similarity">
    <text evidence="1">Belongs to the glycosyl hydrolase 2 family.</text>
</comment>
<dbReference type="InterPro" id="IPR006103">
    <property type="entry name" value="Glyco_hydro_2_cat"/>
</dbReference>
<dbReference type="RefSeq" id="WP_305001129.1">
    <property type="nucleotide sequence ID" value="NZ_JAUQUB010000001.1"/>
</dbReference>
<dbReference type="Pfam" id="PF02836">
    <property type="entry name" value="Glyco_hydro_2_C"/>
    <property type="match status" value="1"/>
</dbReference>
<sequence length="789" mass="85024">MKRTPLHDGWTVGPKRGLFDGLSGAAEPTPVRLPHDAMLGMPRSADAPSGAHGAYFAGGAVEYSRALQLEPDTVNELVFDGVYRDAMVFVNDSFAGQSPGGYSRFAVRLDPFVGADGVVEVRVEARSHRDSRWYSGLGIHRSVALLSSPLVHVARDGVVVTTPELDDEGALVAVAVTVANDSLRTATPVVTVVLTGPDGAEVGRDRMPVTLLSGEHGVVRSRIWLQSPQRWDIDSPTLYRATVTVGADTAAADSESVAFGIRSLQLDAKHGLRLNGRTVKLRGACIHHDNGVIGARSIARAEERRVELLRDAGFTAIRSAHNPLSVELLDACDRLGMLVMDESFDMWAESKSPFDYSLAFPEWWERDLESMVAKDINHPSVVFYSIGNEIPETGRPHGSRMGRLLAEKLHELDPTRFTTNSINGLVSVLRELPPMAGGADVNTAMADMGDVMTDLIGSNLVTDRTEESFAAVDAAGFNYGDSRYATDATAFPNRVMIGTETFPTRIDRNWQLVLDHPHVVGDFTWTGWDYLGEAGIGRVDHAEVPGAFDTSGPYPWQLAWCGDLDITGYRRPVSYFREIVFGLRAEPYIAVTRPAPGVPLAGPWSWTDSLASWTWDAPLGTPLEVEVYTSADAVELLLDGVSLGTAVTERFRARFVVPWRPGRLEAVTRTGERWALATADGDAQLVAVADRAGIRASDDDLAFVTIELHAGDVLDPRVDRLVSVAVDGPGELLGFGSARPDTTESYLSATATTFEGRALAVIRPTAAGAITVTATAEGLEPAVTTITAG</sequence>
<evidence type="ECO:0000259" key="5">
    <source>
        <dbReference type="Pfam" id="PF02836"/>
    </source>
</evidence>
<dbReference type="SUPFAM" id="SSF51445">
    <property type="entry name" value="(Trans)glycosidases"/>
    <property type="match status" value="1"/>
</dbReference>
<dbReference type="InterPro" id="IPR036156">
    <property type="entry name" value="Beta-gal/glucu_dom_sf"/>
</dbReference>
<dbReference type="Gene3D" id="2.60.40.10">
    <property type="entry name" value="Immunoglobulins"/>
    <property type="match status" value="3"/>
</dbReference>
<organism evidence="8 9">
    <name type="scientific">Antiquaquibacter soli</name>
    <dbReference type="NCBI Taxonomy" id="3064523"/>
    <lineage>
        <taxon>Bacteria</taxon>
        <taxon>Bacillati</taxon>
        <taxon>Actinomycetota</taxon>
        <taxon>Actinomycetes</taxon>
        <taxon>Micrococcales</taxon>
        <taxon>Microbacteriaceae</taxon>
        <taxon>Antiquaquibacter</taxon>
    </lineage>
</organism>
<keyword evidence="2 8" id="KW-0378">Hydrolase</keyword>
<keyword evidence="9" id="KW-1185">Reference proteome</keyword>
<feature type="domain" description="Glycoside hydrolase family 2 catalytic" evidence="5">
    <location>
        <begin position="272"/>
        <end position="419"/>
    </location>
</feature>
<dbReference type="InterPro" id="IPR013783">
    <property type="entry name" value="Ig-like_fold"/>
</dbReference>
<gene>
    <name evidence="8" type="ORF">Q5716_00490</name>
</gene>
<reference evidence="8 9" key="1">
    <citation type="submission" date="2023-07" db="EMBL/GenBank/DDBJ databases">
        <title>Protaetiibacter sp. nov WY-16 isolated from soil.</title>
        <authorList>
            <person name="Liu B."/>
            <person name="Wan Y."/>
        </authorList>
    </citation>
    <scope>NUCLEOTIDE SEQUENCE [LARGE SCALE GENOMIC DNA]</scope>
    <source>
        <strain evidence="8 9">WY-16</strain>
    </source>
</reference>
<dbReference type="InterPro" id="IPR006102">
    <property type="entry name" value="Ig-like_GH2"/>
</dbReference>
<dbReference type="EMBL" id="JAUQUB010000001">
    <property type="protein sequence ID" value="MDO7880698.1"/>
    <property type="molecule type" value="Genomic_DNA"/>
</dbReference>
<feature type="domain" description="Glycoside hydrolase family 2 immunoglobulin-like beta-sandwich" evidence="4">
    <location>
        <begin position="159"/>
        <end position="262"/>
    </location>
</feature>
<dbReference type="Proteomes" id="UP001241072">
    <property type="component" value="Unassembled WGS sequence"/>
</dbReference>
<accession>A0ABT9BI44</accession>
<evidence type="ECO:0000256" key="2">
    <source>
        <dbReference type="ARBA" id="ARBA00022801"/>
    </source>
</evidence>
<evidence type="ECO:0000313" key="9">
    <source>
        <dbReference type="Proteomes" id="UP001241072"/>
    </source>
</evidence>
<feature type="domain" description="DUF4982" evidence="6">
    <location>
        <begin position="620"/>
        <end position="675"/>
    </location>
</feature>
<evidence type="ECO:0000259" key="7">
    <source>
        <dbReference type="Pfam" id="PF18565"/>
    </source>
</evidence>
<dbReference type="PANTHER" id="PTHR42732:SF1">
    <property type="entry name" value="BETA-MANNOSIDASE"/>
    <property type="match status" value="1"/>
</dbReference>
<dbReference type="Gene3D" id="3.20.20.80">
    <property type="entry name" value="Glycosidases"/>
    <property type="match status" value="1"/>
</dbReference>
<evidence type="ECO:0000259" key="6">
    <source>
        <dbReference type="Pfam" id="PF16355"/>
    </source>
</evidence>
<dbReference type="Gene3D" id="2.60.120.260">
    <property type="entry name" value="Galactose-binding domain-like"/>
    <property type="match status" value="1"/>
</dbReference>
<dbReference type="SUPFAM" id="SSF49785">
    <property type="entry name" value="Galactose-binding domain-like"/>
    <property type="match status" value="1"/>
</dbReference>
<dbReference type="PANTHER" id="PTHR42732">
    <property type="entry name" value="BETA-GALACTOSIDASE"/>
    <property type="match status" value="1"/>
</dbReference>
<keyword evidence="3" id="KW-0326">Glycosidase</keyword>
<dbReference type="GO" id="GO:0016787">
    <property type="term" value="F:hydrolase activity"/>
    <property type="evidence" value="ECO:0007669"/>
    <property type="project" value="UniProtKB-KW"/>
</dbReference>
<dbReference type="InterPro" id="IPR017853">
    <property type="entry name" value="GH"/>
</dbReference>
<proteinExistence type="inferred from homology"/>
<evidence type="ECO:0000256" key="3">
    <source>
        <dbReference type="ARBA" id="ARBA00023295"/>
    </source>
</evidence>
<dbReference type="Pfam" id="PF18565">
    <property type="entry name" value="Glyco_hydro2_C5"/>
    <property type="match status" value="1"/>
</dbReference>
<protein>
    <submittedName>
        <fullName evidence="8">Glycoside hydrolase family 2 TIM barrel-domain containing protein</fullName>
    </submittedName>
</protein>
<dbReference type="InterPro" id="IPR032311">
    <property type="entry name" value="DUF4982"/>
</dbReference>
<evidence type="ECO:0000259" key="4">
    <source>
        <dbReference type="Pfam" id="PF00703"/>
    </source>
</evidence>